<comment type="caution">
    <text evidence="2">The sequence shown here is derived from an EMBL/GenBank/DDBJ whole genome shotgun (WGS) entry which is preliminary data.</text>
</comment>
<sequence length="153" mass="17574">MFPTVNFCTVWWLVPLSFECDIVSLECPSYVMWWVKILAYLMAGIGLCVWTRMLSLYWMSPRGLAVRWSRQGLWDCERIRTGVTLALFPFWAGVVRLLSGSAARFLMVILGWRLLVARGFGIWRQFMVLLIVDDEAVSPMPYPGPVGFSFVLP</sequence>
<feature type="transmembrane region" description="Helical" evidence="1">
    <location>
        <begin position="105"/>
        <end position="123"/>
    </location>
</feature>
<feature type="transmembrane region" description="Helical" evidence="1">
    <location>
        <begin position="37"/>
        <end position="58"/>
    </location>
</feature>
<accession>A0AAD3TL03</accession>
<organism evidence="2 3">
    <name type="scientific">Nepenthes gracilis</name>
    <name type="common">Slender pitcher plant</name>
    <dbReference type="NCBI Taxonomy" id="150966"/>
    <lineage>
        <taxon>Eukaryota</taxon>
        <taxon>Viridiplantae</taxon>
        <taxon>Streptophyta</taxon>
        <taxon>Embryophyta</taxon>
        <taxon>Tracheophyta</taxon>
        <taxon>Spermatophyta</taxon>
        <taxon>Magnoliopsida</taxon>
        <taxon>eudicotyledons</taxon>
        <taxon>Gunneridae</taxon>
        <taxon>Pentapetalae</taxon>
        <taxon>Caryophyllales</taxon>
        <taxon>Nepenthaceae</taxon>
        <taxon>Nepenthes</taxon>
    </lineage>
</organism>
<keyword evidence="1" id="KW-0472">Membrane</keyword>
<name>A0AAD3TL03_NEPGR</name>
<dbReference type="EMBL" id="BSYO01000041">
    <property type="protein sequence ID" value="GMH31803.1"/>
    <property type="molecule type" value="Genomic_DNA"/>
</dbReference>
<dbReference type="Proteomes" id="UP001279734">
    <property type="component" value="Unassembled WGS sequence"/>
</dbReference>
<reference evidence="2" key="1">
    <citation type="submission" date="2023-05" db="EMBL/GenBank/DDBJ databases">
        <title>Nepenthes gracilis genome sequencing.</title>
        <authorList>
            <person name="Fukushima K."/>
        </authorList>
    </citation>
    <scope>NUCLEOTIDE SEQUENCE</scope>
    <source>
        <strain evidence="2">SING2019-196</strain>
    </source>
</reference>
<keyword evidence="1" id="KW-1133">Transmembrane helix</keyword>
<evidence type="ECO:0000256" key="1">
    <source>
        <dbReference type="SAM" id="Phobius"/>
    </source>
</evidence>
<proteinExistence type="predicted"/>
<evidence type="ECO:0000313" key="3">
    <source>
        <dbReference type="Proteomes" id="UP001279734"/>
    </source>
</evidence>
<dbReference type="AlphaFoldDB" id="A0AAD3TL03"/>
<protein>
    <recommendedName>
        <fullName evidence="4">Transmembrane protein</fullName>
    </recommendedName>
</protein>
<gene>
    <name evidence="2" type="ORF">Nepgr_033647</name>
</gene>
<evidence type="ECO:0008006" key="4">
    <source>
        <dbReference type="Google" id="ProtNLM"/>
    </source>
</evidence>
<evidence type="ECO:0000313" key="2">
    <source>
        <dbReference type="EMBL" id="GMH31803.1"/>
    </source>
</evidence>
<keyword evidence="3" id="KW-1185">Reference proteome</keyword>
<keyword evidence="1" id="KW-0812">Transmembrane</keyword>